<dbReference type="GO" id="GO:0005976">
    <property type="term" value="P:polysaccharide metabolic process"/>
    <property type="evidence" value="ECO:0007669"/>
    <property type="project" value="TreeGrafter"/>
</dbReference>
<feature type="domain" description="Acetyl xylan esterase" evidence="3">
    <location>
        <begin position="1"/>
        <end position="318"/>
    </location>
</feature>
<evidence type="ECO:0000313" key="5">
    <source>
        <dbReference type="Proteomes" id="UP000245412"/>
    </source>
</evidence>
<dbReference type="Proteomes" id="UP000245412">
    <property type="component" value="Unassembled WGS sequence"/>
</dbReference>
<evidence type="ECO:0000256" key="1">
    <source>
        <dbReference type="PIRSR" id="PIRSR639069-1"/>
    </source>
</evidence>
<dbReference type="RefSeq" id="WP_109747905.1">
    <property type="nucleotide sequence ID" value="NZ_JANKBI010000014.1"/>
</dbReference>
<dbReference type="InterPro" id="IPR008391">
    <property type="entry name" value="AXE1_dom"/>
</dbReference>
<accession>A0AB73SZT1</accession>
<dbReference type="GO" id="GO:0052689">
    <property type="term" value="F:carboxylic ester hydrolase activity"/>
    <property type="evidence" value="ECO:0007669"/>
    <property type="project" value="TreeGrafter"/>
</dbReference>
<comment type="caution">
    <text evidence="4">The sequence shown here is derived from an EMBL/GenBank/DDBJ whole genome shotgun (WGS) entry which is preliminary data.</text>
</comment>
<protein>
    <submittedName>
        <fullName evidence="4">Cephalosporin-C deacetylase</fullName>
    </submittedName>
</protein>
<dbReference type="PANTHER" id="PTHR40111:SF1">
    <property type="entry name" value="CEPHALOSPORIN-C DEACETYLASE"/>
    <property type="match status" value="1"/>
</dbReference>
<feature type="active site" description="Nucleophile" evidence="1">
    <location>
        <position position="183"/>
    </location>
</feature>
<gene>
    <name evidence="4" type="ORF">C7383_1145</name>
</gene>
<dbReference type="InterPro" id="IPR029058">
    <property type="entry name" value="AB_hydrolase_fold"/>
</dbReference>
<evidence type="ECO:0000256" key="2">
    <source>
        <dbReference type="PIRSR" id="PIRSR639069-2"/>
    </source>
</evidence>
<dbReference type="Gene3D" id="3.40.50.1820">
    <property type="entry name" value="alpha/beta hydrolase"/>
    <property type="match status" value="1"/>
</dbReference>
<dbReference type="Pfam" id="PF05448">
    <property type="entry name" value="AXE1"/>
    <property type="match status" value="1"/>
</dbReference>
<keyword evidence="5" id="KW-1185">Reference proteome</keyword>
<name>A0AB73SZT1_9FIRM</name>
<dbReference type="SUPFAM" id="SSF53474">
    <property type="entry name" value="alpha/beta-Hydrolases"/>
    <property type="match status" value="1"/>
</dbReference>
<evidence type="ECO:0000313" key="4">
    <source>
        <dbReference type="EMBL" id="PWJ73038.1"/>
    </source>
</evidence>
<reference evidence="4 5" key="1">
    <citation type="submission" date="2018-05" db="EMBL/GenBank/DDBJ databases">
        <authorList>
            <person name="Goeker M."/>
            <person name="Huntemann M."/>
            <person name="Clum A."/>
            <person name="Pillay M."/>
            <person name="Palaniappan K."/>
            <person name="Varghese N."/>
            <person name="Mikhailova N."/>
            <person name="Stamatis D."/>
            <person name="Reddy T."/>
            <person name="Daum C."/>
            <person name="Shapiro N."/>
            <person name="Ivanova N."/>
            <person name="Kyrpides N."/>
            <person name="Woyke T."/>
        </authorList>
    </citation>
    <scope>NUCLEOTIDE SEQUENCE [LARGE SCALE GENOMIC DNA]</scope>
    <source>
        <strain evidence="4 5">DSM 26524</strain>
    </source>
</reference>
<dbReference type="EMBL" id="QGGY01000014">
    <property type="protein sequence ID" value="PWJ73038.1"/>
    <property type="molecule type" value="Genomic_DNA"/>
</dbReference>
<feature type="active site" description="Charge relay system" evidence="1">
    <location>
        <position position="273"/>
    </location>
</feature>
<dbReference type="InterPro" id="IPR039069">
    <property type="entry name" value="CE7"/>
</dbReference>
<organism evidence="4 5">
    <name type="scientific">Murimonas intestini</name>
    <dbReference type="NCBI Taxonomy" id="1337051"/>
    <lineage>
        <taxon>Bacteria</taxon>
        <taxon>Bacillati</taxon>
        <taxon>Bacillota</taxon>
        <taxon>Clostridia</taxon>
        <taxon>Lachnospirales</taxon>
        <taxon>Lachnospiraceae</taxon>
        <taxon>Murimonas</taxon>
    </lineage>
</organism>
<evidence type="ECO:0000259" key="3">
    <source>
        <dbReference type="Pfam" id="PF05448"/>
    </source>
</evidence>
<feature type="active site" description="Charge relay system" evidence="1">
    <location>
        <position position="302"/>
    </location>
</feature>
<feature type="binding site" evidence="2">
    <location>
        <position position="92"/>
    </location>
    <ligand>
        <name>substrate</name>
    </ligand>
</feature>
<dbReference type="AlphaFoldDB" id="A0AB73SZT1"/>
<dbReference type="PANTHER" id="PTHR40111">
    <property type="entry name" value="CEPHALOSPORIN-C DEACETYLASE"/>
    <property type="match status" value="1"/>
</dbReference>
<proteinExistence type="predicted"/>
<sequence>MPILDMPVEKLKEYTGTNPKPDDFDLYWERALAELDGTDPDPEWIPADFKAPSADCYDLYYTGVRNARIHAKVLVPKVHKDKMPALVNFHGYTGNCGNWTDKLSYAGAGFVTAAMDCRGQGGRSEDTGQVKGNTMHGHIIRGLDDEPDNLLMRNIFLDAAELARILMDMPDVDADKVGVFGVSQGGGLSLACAALEPRIARAAVQYPFLSDYRRVWELDMAQNAYEELQSYFKFFDPLHEREEEVYRRLGYIDVHNLAPRIRGKVQMAVTLMDNICPPSTQFAAYNAITAPKELQIYPDFGHEFLPGQEDRAFRFLMEMLEG</sequence>